<organism evidence="2 3">
    <name type="scientific">Halorubellus litoreus</name>
    <dbReference type="NCBI Taxonomy" id="755308"/>
    <lineage>
        <taxon>Archaea</taxon>
        <taxon>Methanobacteriati</taxon>
        <taxon>Methanobacteriota</taxon>
        <taxon>Stenosarchaea group</taxon>
        <taxon>Halobacteria</taxon>
        <taxon>Halobacteriales</taxon>
        <taxon>Halorubellaceae</taxon>
        <taxon>Halorubellus</taxon>
    </lineage>
</organism>
<gene>
    <name evidence="2" type="ORF">ACFQGB_18655</name>
</gene>
<dbReference type="Proteomes" id="UP001596395">
    <property type="component" value="Unassembled WGS sequence"/>
</dbReference>
<dbReference type="AlphaFoldDB" id="A0ABD5VJH7"/>
<keyword evidence="2" id="KW-0238">DNA-binding</keyword>
<reference evidence="2 3" key="1">
    <citation type="journal article" date="2019" name="Int. J. Syst. Evol. Microbiol.">
        <title>The Global Catalogue of Microorganisms (GCM) 10K type strain sequencing project: providing services to taxonomists for standard genome sequencing and annotation.</title>
        <authorList>
            <consortium name="The Broad Institute Genomics Platform"/>
            <consortium name="The Broad Institute Genome Sequencing Center for Infectious Disease"/>
            <person name="Wu L."/>
            <person name="Ma J."/>
        </authorList>
    </citation>
    <scope>NUCLEOTIDE SEQUENCE [LARGE SCALE GENOMIC DNA]</scope>
    <source>
        <strain evidence="2 3">GX26</strain>
    </source>
</reference>
<dbReference type="GO" id="GO:0003677">
    <property type="term" value="F:DNA binding"/>
    <property type="evidence" value="ECO:0007669"/>
    <property type="project" value="UniProtKB-KW"/>
</dbReference>
<proteinExistence type="predicted"/>
<feature type="compositionally biased region" description="Basic and acidic residues" evidence="1">
    <location>
        <begin position="147"/>
        <end position="165"/>
    </location>
</feature>
<name>A0ABD5VJH7_9EURY</name>
<evidence type="ECO:0000313" key="2">
    <source>
        <dbReference type="EMBL" id="MFC6954893.1"/>
    </source>
</evidence>
<evidence type="ECO:0000313" key="3">
    <source>
        <dbReference type="Proteomes" id="UP001596395"/>
    </source>
</evidence>
<keyword evidence="3" id="KW-1185">Reference proteome</keyword>
<protein>
    <submittedName>
        <fullName evidence="2">DNA-binding protein</fullName>
    </submittedName>
</protein>
<accession>A0ABD5VJH7</accession>
<comment type="caution">
    <text evidence="2">The sequence shown here is derived from an EMBL/GenBank/DDBJ whole genome shotgun (WGS) entry which is preliminary data.</text>
</comment>
<dbReference type="EMBL" id="JBHSXN010000004">
    <property type="protein sequence ID" value="MFC6954893.1"/>
    <property type="molecule type" value="Genomic_DNA"/>
</dbReference>
<sequence>MERQPAVRLFAEELTDCTDEFTESDEERAPSFVTLPSGGKANRVFMVGTLTNVEDIGSDSEYWQARVVDPTGAVNVYAGEYQQEAMATLRQLEAPTYVAVTGKPRVYEPEDSDEAYVSLRPESIQVVDEDTRETWVVETAAATMERIGRSIHPDESEGERAREVYDDLDVGAYHESVERALESLEVEADADVGPAGTPASAD</sequence>
<evidence type="ECO:0000256" key="1">
    <source>
        <dbReference type="SAM" id="MobiDB-lite"/>
    </source>
</evidence>
<dbReference type="RefSeq" id="WP_336351835.1">
    <property type="nucleotide sequence ID" value="NZ_JAZAQL010000004.1"/>
</dbReference>
<feature type="region of interest" description="Disordered" evidence="1">
    <location>
        <begin position="147"/>
        <end position="167"/>
    </location>
</feature>